<dbReference type="GO" id="GO:0004649">
    <property type="term" value="F:poly(ADP-ribose) glycohydrolase activity"/>
    <property type="evidence" value="ECO:0007669"/>
    <property type="project" value="UniProtKB-EC"/>
</dbReference>
<dbReference type="GO" id="GO:0046872">
    <property type="term" value="F:metal ion binding"/>
    <property type="evidence" value="ECO:0007669"/>
    <property type="project" value="UniProtKB-KW"/>
</dbReference>
<sequence>MGNLAQLYPQLYFIQVCTLQNAEMKAARLVRGCLYGGLLGDVYGAPFELQRQVNLHNVLQFINEILIKGRDRELPHTDDTVMTLGVCESLQRCKTFNASDLAKTFALDFFKAPPQRLYGASIKDLFKTMQKANYERPTEIAAAQFQGTGSFGNGSGMRIGPAVLFGLKLSVPDFNKLILGVTAVTHGHPCALYGALLQAHAIRRVFEIAMASDKPQIDAFCLVDQLEADLEAADIVEYSAGGVSAATRIAEALQLARSKLNTIRAFLGQQNPPSVAEVVQQLGHGEPAMEAIPTALYVFLRSLEPSPEIEFESLPLRCVAYAVSLGYDTDTIASMACAIAGAFTGADLIVNTSSSGTVHFPTKIMTACEGLHRVNGYAEWLFKHYEELGAGSQ</sequence>
<evidence type="ECO:0000256" key="12">
    <source>
        <dbReference type="PIRSR" id="PIRSR605502-1"/>
    </source>
</evidence>
<evidence type="ECO:0000256" key="1">
    <source>
        <dbReference type="ARBA" id="ARBA00010702"/>
    </source>
</evidence>
<dbReference type="SUPFAM" id="SSF101478">
    <property type="entry name" value="ADP-ribosylglycohydrolase"/>
    <property type="match status" value="1"/>
</dbReference>
<dbReference type="STRING" id="70667.A0A183SY33"/>
<evidence type="ECO:0000256" key="10">
    <source>
        <dbReference type="ARBA" id="ARBA00043193"/>
    </source>
</evidence>
<dbReference type="EC" id="3.2.1.143" evidence="2"/>
<keyword evidence="12" id="KW-0460">Magnesium</keyword>
<dbReference type="GO" id="GO:0005739">
    <property type="term" value="C:mitochondrion"/>
    <property type="evidence" value="ECO:0007669"/>
    <property type="project" value="TreeGrafter"/>
</dbReference>
<dbReference type="WBParaSite" id="SSLN_0000948001-mRNA-1">
    <property type="protein sequence ID" value="SSLN_0000948001-mRNA-1"/>
    <property type="gene ID" value="SSLN_0000948001"/>
</dbReference>
<evidence type="ECO:0000256" key="3">
    <source>
        <dbReference type="ARBA" id="ARBA00022801"/>
    </source>
</evidence>
<comment type="cofactor">
    <cofactor evidence="12">
        <name>Mg(2+)</name>
        <dbReference type="ChEBI" id="CHEBI:18420"/>
    </cofactor>
    <text evidence="12">Binds 2 magnesium ions per subunit.</text>
</comment>
<organism evidence="15">
    <name type="scientific">Schistocephalus solidus</name>
    <name type="common">Tapeworm</name>
    <dbReference type="NCBI Taxonomy" id="70667"/>
    <lineage>
        <taxon>Eukaryota</taxon>
        <taxon>Metazoa</taxon>
        <taxon>Spiralia</taxon>
        <taxon>Lophotrochozoa</taxon>
        <taxon>Platyhelminthes</taxon>
        <taxon>Cestoda</taxon>
        <taxon>Eucestoda</taxon>
        <taxon>Diphyllobothriidea</taxon>
        <taxon>Diphyllobothriidae</taxon>
        <taxon>Schistocephalus</taxon>
    </lineage>
</organism>
<keyword evidence="12" id="KW-0479">Metal-binding</keyword>
<dbReference type="OrthoDB" id="410104at2759"/>
<evidence type="ECO:0000313" key="13">
    <source>
        <dbReference type="EMBL" id="VDL95516.1"/>
    </source>
</evidence>
<feature type="binding site" evidence="12">
    <location>
        <position position="78"/>
    </location>
    <ligand>
        <name>Mg(2+)</name>
        <dbReference type="ChEBI" id="CHEBI:18420"/>
        <label>1</label>
    </ligand>
</feature>
<dbReference type="AlphaFoldDB" id="A0A183SY33"/>
<comment type="catalytic activity">
    <reaction evidence="11">
        <text>alpha-NAD(+) + H2O = ADP-D-ribose + nicotinamide + H(+)</text>
        <dbReference type="Rhea" id="RHEA:68792"/>
        <dbReference type="ChEBI" id="CHEBI:15377"/>
        <dbReference type="ChEBI" id="CHEBI:15378"/>
        <dbReference type="ChEBI" id="CHEBI:17154"/>
        <dbReference type="ChEBI" id="CHEBI:57967"/>
        <dbReference type="ChEBI" id="CHEBI:77017"/>
    </reaction>
</comment>
<keyword evidence="3" id="KW-0378">Hydrolase</keyword>
<feature type="binding site" evidence="12">
    <location>
        <position position="331"/>
    </location>
    <ligand>
        <name>Mg(2+)</name>
        <dbReference type="ChEBI" id="CHEBI:18420"/>
        <label>1</label>
    </ligand>
</feature>
<evidence type="ECO:0000256" key="4">
    <source>
        <dbReference type="ARBA" id="ARBA00041057"/>
    </source>
</evidence>
<evidence type="ECO:0000256" key="9">
    <source>
        <dbReference type="ARBA" id="ARBA00043187"/>
    </source>
</evidence>
<comment type="similarity">
    <text evidence="1">Belongs to the ADP-ribosylglycohydrolase family.</text>
</comment>
<dbReference type="InterPro" id="IPR050792">
    <property type="entry name" value="ADP-ribosylglycohydrolase"/>
</dbReference>
<proteinExistence type="inferred from homology"/>
<gene>
    <name evidence="13" type="ORF">SSLN_LOCUS9131</name>
</gene>
<dbReference type="Gene3D" id="1.10.4080.10">
    <property type="entry name" value="ADP-ribosylation/Crystallin J1"/>
    <property type="match status" value="1"/>
</dbReference>
<evidence type="ECO:0000313" key="15">
    <source>
        <dbReference type="WBParaSite" id="SSLN_0000948001-mRNA-1"/>
    </source>
</evidence>
<evidence type="ECO:0000256" key="11">
    <source>
        <dbReference type="ARBA" id="ARBA00049015"/>
    </source>
</evidence>
<evidence type="ECO:0000256" key="5">
    <source>
        <dbReference type="ARBA" id="ARBA00042398"/>
    </source>
</evidence>
<name>A0A183SY33_SCHSO</name>
<feature type="binding site" evidence="12">
    <location>
        <position position="328"/>
    </location>
    <ligand>
        <name>Mg(2+)</name>
        <dbReference type="ChEBI" id="CHEBI:18420"/>
        <label>1</label>
    </ligand>
</feature>
<feature type="binding site" evidence="12">
    <location>
        <position position="330"/>
    </location>
    <ligand>
        <name>Mg(2+)</name>
        <dbReference type="ChEBI" id="CHEBI:18420"/>
        <label>1</label>
    </ligand>
</feature>
<protein>
    <recommendedName>
        <fullName evidence="4">ADP-ribosylhydrolase ARH3</fullName>
        <ecNumber evidence="2">3.2.1.143</ecNumber>
    </recommendedName>
    <alternativeName>
        <fullName evidence="5">ADP-ribose glycohydrolase ARH3</fullName>
    </alternativeName>
    <alternativeName>
        <fullName evidence="6">ADP-ribosylhydrolase 3</fullName>
    </alternativeName>
    <alternativeName>
        <fullName evidence="9">O-acetyl-ADP-ribose deacetylase ARH3</fullName>
    </alternativeName>
    <alternativeName>
        <fullName evidence="10">Poly(ADP-ribose) glycohydrolase ARH3</fullName>
    </alternativeName>
    <alternativeName>
        <fullName evidence="8">[Protein ADP-ribosylarginine] hydrolase-like protein 2</fullName>
    </alternativeName>
    <alternativeName>
        <fullName evidence="7">[Protein ADP-ribosylserine] hydrolase</fullName>
    </alternativeName>
</protein>
<dbReference type="GO" id="GO:0005634">
    <property type="term" value="C:nucleus"/>
    <property type="evidence" value="ECO:0007669"/>
    <property type="project" value="TreeGrafter"/>
</dbReference>
<feature type="binding site" evidence="12">
    <location>
        <position position="79"/>
    </location>
    <ligand>
        <name>Mg(2+)</name>
        <dbReference type="ChEBI" id="CHEBI:18420"/>
        <label>1</label>
    </ligand>
</feature>
<evidence type="ECO:0000313" key="14">
    <source>
        <dbReference type="Proteomes" id="UP000275846"/>
    </source>
</evidence>
<evidence type="ECO:0000256" key="8">
    <source>
        <dbReference type="ARBA" id="ARBA00042850"/>
    </source>
</evidence>
<reference evidence="15" key="1">
    <citation type="submission" date="2016-06" db="UniProtKB">
        <authorList>
            <consortium name="WormBaseParasite"/>
        </authorList>
    </citation>
    <scope>IDENTIFICATION</scope>
</reference>
<dbReference type="Pfam" id="PF03747">
    <property type="entry name" value="ADP_ribosyl_GH"/>
    <property type="match status" value="1"/>
</dbReference>
<dbReference type="Proteomes" id="UP000275846">
    <property type="component" value="Unassembled WGS sequence"/>
</dbReference>
<dbReference type="InterPro" id="IPR005502">
    <property type="entry name" value="Ribosyl_crysJ1"/>
</dbReference>
<evidence type="ECO:0000256" key="7">
    <source>
        <dbReference type="ARBA" id="ARBA00042722"/>
    </source>
</evidence>
<keyword evidence="14" id="KW-1185">Reference proteome</keyword>
<reference evidence="13 14" key="2">
    <citation type="submission" date="2018-11" db="EMBL/GenBank/DDBJ databases">
        <authorList>
            <consortium name="Pathogen Informatics"/>
        </authorList>
    </citation>
    <scope>NUCLEOTIDE SEQUENCE [LARGE SCALE GENOMIC DNA]</scope>
    <source>
        <strain evidence="13 14">NST_G2</strain>
    </source>
</reference>
<evidence type="ECO:0000256" key="2">
    <source>
        <dbReference type="ARBA" id="ARBA00012255"/>
    </source>
</evidence>
<feature type="binding site" evidence="12">
    <location>
        <position position="77"/>
    </location>
    <ligand>
        <name>Mg(2+)</name>
        <dbReference type="ChEBI" id="CHEBI:18420"/>
        <label>1</label>
    </ligand>
</feature>
<dbReference type="EMBL" id="UYSU01035053">
    <property type="protein sequence ID" value="VDL95516.1"/>
    <property type="molecule type" value="Genomic_DNA"/>
</dbReference>
<dbReference type="InterPro" id="IPR036705">
    <property type="entry name" value="Ribosyl_crysJ1_sf"/>
</dbReference>
<accession>A0A183SY33</accession>
<dbReference type="PANTHER" id="PTHR16222:SF24">
    <property type="entry name" value="ADP-RIBOSYLHYDROLASE ARH3"/>
    <property type="match status" value="1"/>
</dbReference>
<dbReference type="PANTHER" id="PTHR16222">
    <property type="entry name" value="ADP-RIBOSYLGLYCOHYDROLASE"/>
    <property type="match status" value="1"/>
</dbReference>
<evidence type="ECO:0000256" key="6">
    <source>
        <dbReference type="ARBA" id="ARBA00042471"/>
    </source>
</evidence>